<dbReference type="Pfam" id="PF07498">
    <property type="entry name" value="Rho_N"/>
    <property type="match status" value="1"/>
</dbReference>
<evidence type="ECO:0000313" key="3">
    <source>
        <dbReference type="EMBL" id="MDO7908434.1"/>
    </source>
</evidence>
<dbReference type="InterPro" id="IPR011112">
    <property type="entry name" value="Rho-like_N"/>
</dbReference>
<evidence type="ECO:0000259" key="2">
    <source>
        <dbReference type="SMART" id="SM00959"/>
    </source>
</evidence>
<dbReference type="EMBL" id="JAUQTB010000016">
    <property type="protein sequence ID" value="MDO7908434.1"/>
    <property type="molecule type" value="Genomic_DNA"/>
</dbReference>
<reference evidence="3 4" key="1">
    <citation type="submission" date="2023-07" db="EMBL/GenBank/DDBJ databases">
        <title>Paenibacillus sp. JX-17 nov. isolated from soil.</title>
        <authorList>
            <person name="Wan Y."/>
            <person name="Liu B."/>
        </authorList>
    </citation>
    <scope>NUCLEOTIDE SEQUENCE [LARGE SCALE GENOMIC DNA]</scope>
    <source>
        <strain evidence="3 4">JX-17</strain>
    </source>
</reference>
<accession>A0ABT9CGM8</accession>
<comment type="caution">
    <text evidence="3">The sequence shown here is derived from an EMBL/GenBank/DDBJ whole genome shotgun (WGS) entry which is preliminary data.</text>
</comment>
<protein>
    <submittedName>
        <fullName evidence="3">Rho termination factor N-terminal domain-containing protein</fullName>
    </submittedName>
</protein>
<gene>
    <name evidence="3" type="ORF">Q5741_18700</name>
</gene>
<dbReference type="SMART" id="SM00959">
    <property type="entry name" value="Rho_N"/>
    <property type="match status" value="1"/>
</dbReference>
<dbReference type="Gene3D" id="1.10.720.30">
    <property type="entry name" value="SAP domain"/>
    <property type="match status" value="1"/>
</dbReference>
<feature type="domain" description="Rho termination factor-like N-terminal" evidence="2">
    <location>
        <begin position="39"/>
        <end position="78"/>
    </location>
</feature>
<organism evidence="3 4">
    <name type="scientific">Paenibacillus lacisoli</name>
    <dbReference type="NCBI Taxonomy" id="3064525"/>
    <lineage>
        <taxon>Bacteria</taxon>
        <taxon>Bacillati</taxon>
        <taxon>Bacillota</taxon>
        <taxon>Bacilli</taxon>
        <taxon>Bacillales</taxon>
        <taxon>Paenibacillaceae</taxon>
        <taxon>Paenibacillus</taxon>
    </lineage>
</organism>
<proteinExistence type="predicted"/>
<keyword evidence="4" id="KW-1185">Reference proteome</keyword>
<dbReference type="RefSeq" id="WP_305025654.1">
    <property type="nucleotide sequence ID" value="NZ_JAUQTB010000016.1"/>
</dbReference>
<name>A0ABT9CGM8_9BACL</name>
<dbReference type="Proteomes" id="UP001240171">
    <property type="component" value="Unassembled WGS sequence"/>
</dbReference>
<evidence type="ECO:0000313" key="4">
    <source>
        <dbReference type="Proteomes" id="UP001240171"/>
    </source>
</evidence>
<feature type="region of interest" description="Disordered" evidence="1">
    <location>
        <begin position="72"/>
        <end position="101"/>
    </location>
</feature>
<evidence type="ECO:0000256" key="1">
    <source>
        <dbReference type="SAM" id="MobiDB-lite"/>
    </source>
</evidence>
<dbReference type="InterPro" id="IPR036361">
    <property type="entry name" value="SAP_dom_sf"/>
</dbReference>
<sequence>MIHGIRFAAKVPVLVESESVVKHFRDRDDFEVQEEKIIPLEDLTVPQLKDKAKAANIEGFADMKKLELIKALKGEEDQPPTGNKAEGADGKGADSNDPPTA</sequence>